<evidence type="ECO:0000256" key="5">
    <source>
        <dbReference type="ARBA" id="ARBA00022989"/>
    </source>
</evidence>
<feature type="transmembrane region" description="Helical" evidence="7">
    <location>
        <begin position="72"/>
        <end position="91"/>
    </location>
</feature>
<organism evidence="8 9">
    <name type="scientific">Bosea lathyri</name>
    <dbReference type="NCBI Taxonomy" id="1036778"/>
    <lineage>
        <taxon>Bacteria</taxon>
        <taxon>Pseudomonadati</taxon>
        <taxon>Pseudomonadota</taxon>
        <taxon>Alphaproteobacteria</taxon>
        <taxon>Hyphomicrobiales</taxon>
        <taxon>Boseaceae</taxon>
        <taxon>Bosea</taxon>
    </lineage>
</organism>
<keyword evidence="4 7" id="KW-0812">Transmembrane</keyword>
<evidence type="ECO:0000256" key="6">
    <source>
        <dbReference type="ARBA" id="ARBA00023136"/>
    </source>
</evidence>
<evidence type="ECO:0000313" key="9">
    <source>
        <dbReference type="Proteomes" id="UP000236743"/>
    </source>
</evidence>
<keyword evidence="6 7" id="KW-0472">Membrane</keyword>
<accession>A0A1H6C284</accession>
<evidence type="ECO:0000256" key="7">
    <source>
        <dbReference type="SAM" id="Phobius"/>
    </source>
</evidence>
<dbReference type="PANTHER" id="PTHR33884">
    <property type="entry name" value="UPF0410 PROTEIN YMGE"/>
    <property type="match status" value="1"/>
</dbReference>
<evidence type="ECO:0000256" key="3">
    <source>
        <dbReference type="ARBA" id="ARBA00022475"/>
    </source>
</evidence>
<dbReference type="AlphaFoldDB" id="A0A1H6C284"/>
<evidence type="ECO:0000256" key="1">
    <source>
        <dbReference type="ARBA" id="ARBA00004651"/>
    </source>
</evidence>
<comment type="similarity">
    <text evidence="2">Belongs to the UPF0410 family.</text>
</comment>
<evidence type="ECO:0000256" key="4">
    <source>
        <dbReference type="ARBA" id="ARBA00022692"/>
    </source>
</evidence>
<gene>
    <name evidence="8" type="ORF">SAMN04488115_108297</name>
</gene>
<dbReference type="Proteomes" id="UP000236743">
    <property type="component" value="Unassembled WGS sequence"/>
</dbReference>
<keyword evidence="9" id="KW-1185">Reference proteome</keyword>
<protein>
    <submittedName>
        <fullName evidence="8">Uncharacterized membrane protein YeaQ/YmgE, transglycosylase-associated protein family</fullName>
    </submittedName>
</protein>
<keyword evidence="5 7" id="KW-1133">Transmembrane helix</keyword>
<reference evidence="8 9" key="1">
    <citation type="submission" date="2016-10" db="EMBL/GenBank/DDBJ databases">
        <authorList>
            <person name="de Groot N.N."/>
        </authorList>
    </citation>
    <scope>NUCLEOTIDE SEQUENCE [LARGE SCALE GENOMIC DNA]</scope>
    <source>
        <strain evidence="8 9">DSM 26656</strain>
    </source>
</reference>
<dbReference type="Pfam" id="PF04226">
    <property type="entry name" value="Transgly_assoc"/>
    <property type="match status" value="1"/>
</dbReference>
<comment type="subcellular location">
    <subcellularLocation>
        <location evidence="1">Cell membrane</location>
        <topology evidence="1">Multi-pass membrane protein</topology>
    </subcellularLocation>
</comment>
<feature type="transmembrane region" description="Helical" evidence="7">
    <location>
        <begin position="41"/>
        <end position="60"/>
    </location>
</feature>
<feature type="transmembrane region" description="Helical" evidence="7">
    <location>
        <begin position="6"/>
        <end position="29"/>
    </location>
</feature>
<dbReference type="InterPro" id="IPR007341">
    <property type="entry name" value="Transgly_assoc"/>
</dbReference>
<dbReference type="EMBL" id="FNUY01000008">
    <property type="protein sequence ID" value="SEG66765.1"/>
    <property type="molecule type" value="Genomic_DNA"/>
</dbReference>
<evidence type="ECO:0000313" key="8">
    <source>
        <dbReference type="EMBL" id="SEG66765.1"/>
    </source>
</evidence>
<evidence type="ECO:0000256" key="2">
    <source>
        <dbReference type="ARBA" id="ARBA00011006"/>
    </source>
</evidence>
<name>A0A1H6C284_9HYPH</name>
<dbReference type="GO" id="GO:0005886">
    <property type="term" value="C:plasma membrane"/>
    <property type="evidence" value="ECO:0007669"/>
    <property type="project" value="UniProtKB-SubCell"/>
</dbReference>
<dbReference type="PANTHER" id="PTHR33884:SF7">
    <property type="entry name" value="BSL8023 PROTEIN"/>
    <property type="match status" value="1"/>
</dbReference>
<keyword evidence="3" id="KW-1003">Cell membrane</keyword>
<sequence>MARRFSMQWGTTMGIIWTIVIGFLAGVVAKFISPGSNEPSGFILTTILGIIGAVVATYLGQALGWYTPGQGAGFIGAVVGAIVVLTIWSMLSRRSA</sequence>
<proteinExistence type="inferred from homology"/>